<sequence>MKEVVRKAITKTTQRTNNNDFGRTLVTLEPISSSRADVIEIIRNECQPIAYEEILNYSSQNSVNFSLPVQDNWRNSEVSDTKDLVSFLQWQNNFQVQPNTVFECNEFSGVNMEVQGSKQGDSVDISTVVECIRTACDILLGMNSPENNDLISENFDSRHDHSIPSEIH</sequence>
<gene>
    <name evidence="1" type="ORF">TNIN_473571</name>
</gene>
<comment type="caution">
    <text evidence="1">The sequence shown here is derived from an EMBL/GenBank/DDBJ whole genome shotgun (WGS) entry which is preliminary data.</text>
</comment>
<keyword evidence="2" id="KW-1185">Reference proteome</keyword>
<dbReference type="OrthoDB" id="10504937at2759"/>
<protein>
    <submittedName>
        <fullName evidence="1">Uncharacterized protein</fullName>
    </submittedName>
</protein>
<proteinExistence type="predicted"/>
<dbReference type="EMBL" id="BMAV01004099">
    <property type="protein sequence ID" value="GFY44201.1"/>
    <property type="molecule type" value="Genomic_DNA"/>
</dbReference>
<evidence type="ECO:0000313" key="2">
    <source>
        <dbReference type="Proteomes" id="UP000886998"/>
    </source>
</evidence>
<name>A0A8X6X2D4_9ARAC</name>
<evidence type="ECO:0000313" key="1">
    <source>
        <dbReference type="EMBL" id="GFY44201.1"/>
    </source>
</evidence>
<organism evidence="1 2">
    <name type="scientific">Trichonephila inaurata madagascariensis</name>
    <dbReference type="NCBI Taxonomy" id="2747483"/>
    <lineage>
        <taxon>Eukaryota</taxon>
        <taxon>Metazoa</taxon>
        <taxon>Ecdysozoa</taxon>
        <taxon>Arthropoda</taxon>
        <taxon>Chelicerata</taxon>
        <taxon>Arachnida</taxon>
        <taxon>Araneae</taxon>
        <taxon>Araneomorphae</taxon>
        <taxon>Entelegynae</taxon>
        <taxon>Araneoidea</taxon>
        <taxon>Nephilidae</taxon>
        <taxon>Trichonephila</taxon>
        <taxon>Trichonephila inaurata</taxon>
    </lineage>
</organism>
<reference evidence="1" key="1">
    <citation type="submission" date="2020-08" db="EMBL/GenBank/DDBJ databases">
        <title>Multicomponent nature underlies the extraordinary mechanical properties of spider dragline silk.</title>
        <authorList>
            <person name="Kono N."/>
            <person name="Nakamura H."/>
            <person name="Mori M."/>
            <person name="Yoshida Y."/>
            <person name="Ohtoshi R."/>
            <person name="Malay A.D."/>
            <person name="Moran D.A.P."/>
            <person name="Tomita M."/>
            <person name="Numata K."/>
            <person name="Arakawa K."/>
        </authorList>
    </citation>
    <scope>NUCLEOTIDE SEQUENCE</scope>
</reference>
<dbReference type="AlphaFoldDB" id="A0A8X6X2D4"/>
<accession>A0A8X6X2D4</accession>
<dbReference type="Proteomes" id="UP000886998">
    <property type="component" value="Unassembled WGS sequence"/>
</dbReference>